<dbReference type="AlphaFoldDB" id="A0AAU7GHZ9"/>
<dbReference type="EMBL" id="CP157390">
    <property type="protein sequence ID" value="XBM49683.1"/>
    <property type="molecule type" value="Genomic_DNA"/>
</dbReference>
<proteinExistence type="predicted"/>
<sequence length="346" mass="35875">MRRPLWIALVAGGMALLLALGVTSFVLMLQAKAAADPARIVTAYLGQVRAGHVEAAMRMEGRKTDPNEVLLTDAAYAKATERLSGFRVVRVRTNGDRAVVDVQTTAGGHTAHSSLSLKSGGWTPAALFGIVAWRLQPAELSMIDVHVGAPGSITATIAGAKVEAARHPALLAFPGRYAIEVPGGSPWFTVKGSSVAITGFQQREELTATAELTQKGADAAVAAANAWVQSCMQGGPKPSGCSFGLTDGATDGEVWTNQKWTLATAPKVTVSAWSDQCGLPGQRDGTGCWPVKTASAGAADFSADYSIPATGETGTITSTGSIEVDVEGGITGFQDAGAFFISVQWR</sequence>
<organism evidence="1">
    <name type="scientific">Leifsonia sp. NPDC080035</name>
    <dbReference type="NCBI Taxonomy" id="3143936"/>
    <lineage>
        <taxon>Bacteria</taxon>
        <taxon>Bacillati</taxon>
        <taxon>Actinomycetota</taxon>
        <taxon>Actinomycetes</taxon>
        <taxon>Micrococcales</taxon>
        <taxon>Microbacteriaceae</taxon>
        <taxon>Leifsonia</taxon>
    </lineage>
</organism>
<protein>
    <recommendedName>
        <fullName evidence="2">DUF4878 domain-containing protein</fullName>
    </recommendedName>
</protein>
<name>A0AAU7GHZ9_9MICO</name>
<reference evidence="1" key="1">
    <citation type="submission" date="2024-05" db="EMBL/GenBank/DDBJ databases">
        <title>The Natural Products Discovery Center: Release of the First 8490 Sequenced Strains for Exploring Actinobacteria Biosynthetic Diversity.</title>
        <authorList>
            <person name="Kalkreuter E."/>
            <person name="Kautsar S.A."/>
            <person name="Yang D."/>
            <person name="Bader C.D."/>
            <person name="Teijaro C.N."/>
            <person name="Fluegel L."/>
            <person name="Davis C.M."/>
            <person name="Simpson J.R."/>
            <person name="Lauterbach L."/>
            <person name="Steele A.D."/>
            <person name="Gui C."/>
            <person name="Meng S."/>
            <person name="Li G."/>
            <person name="Viehrig K."/>
            <person name="Ye F."/>
            <person name="Su P."/>
            <person name="Kiefer A.F."/>
            <person name="Nichols A."/>
            <person name="Cepeda A.J."/>
            <person name="Yan W."/>
            <person name="Fan B."/>
            <person name="Jiang Y."/>
            <person name="Adhikari A."/>
            <person name="Zheng C.-J."/>
            <person name="Schuster L."/>
            <person name="Cowan T.M."/>
            <person name="Smanski M.J."/>
            <person name="Chevrette M.G."/>
            <person name="de Carvalho L.P.S."/>
            <person name="Shen B."/>
        </authorList>
    </citation>
    <scope>NUCLEOTIDE SEQUENCE</scope>
    <source>
        <strain evidence="1">NPDC080035</strain>
    </source>
</reference>
<dbReference type="RefSeq" id="WP_348789594.1">
    <property type="nucleotide sequence ID" value="NZ_CP157390.1"/>
</dbReference>
<evidence type="ECO:0008006" key="2">
    <source>
        <dbReference type="Google" id="ProtNLM"/>
    </source>
</evidence>
<evidence type="ECO:0000313" key="1">
    <source>
        <dbReference type="EMBL" id="XBM49683.1"/>
    </source>
</evidence>
<gene>
    <name evidence="1" type="ORF">AAME72_07410</name>
</gene>
<accession>A0AAU7GHZ9</accession>